<sequence>MVVATLLRDKHVSFIHRLYELPPTSLESLMTQHIRINGIYWALIALHLLDKPNLLPRGQLIEEIKACRHSSGGYGSAPGHDPHVVCTLHAIQILTLVEAIDEIDVAGTVAWIASLQVPSGAVRGDKWGEIDMRINYAATQALALVHRLDALDTHALQRYVLGCRNFDGGFGMVPGGESHAAHAFTSLGTLSLLARHHGTTLPTLVDVDQVAWWLSLRQVKSGGLNGRPEKLEDVCYSWYVLSSLAMLGRTAWIDRDRLRRFILSAQEEEHGGLSDRPGDVADIHHTCFGLTGLSLIGKDGLAEIDPRYCMPLAVTKKLGL</sequence>
<dbReference type="OrthoDB" id="5428259at2759"/>
<name>R4XBT0_TAPDE</name>
<gene>
    <name evidence="13" type="ORF">TAPDE_003454</name>
</gene>
<evidence type="ECO:0000256" key="6">
    <source>
        <dbReference type="ARBA" id="ARBA00022723"/>
    </source>
</evidence>
<organism evidence="13 14">
    <name type="scientific">Taphrina deformans (strain PYCC 5710 / ATCC 11124 / CBS 356.35 / IMI 108563 / JCM 9778 / NBRC 8474)</name>
    <name type="common">Peach leaf curl fungus</name>
    <name type="synonym">Lalaria deformans</name>
    <dbReference type="NCBI Taxonomy" id="1097556"/>
    <lineage>
        <taxon>Eukaryota</taxon>
        <taxon>Fungi</taxon>
        <taxon>Dikarya</taxon>
        <taxon>Ascomycota</taxon>
        <taxon>Taphrinomycotina</taxon>
        <taxon>Taphrinomycetes</taxon>
        <taxon>Taphrinales</taxon>
        <taxon>Taphrinaceae</taxon>
        <taxon>Taphrina</taxon>
    </lineage>
</organism>
<comment type="caution">
    <text evidence="13">The sequence shown here is derived from an EMBL/GenBank/DDBJ whole genome shotgun (WGS) entry which is preliminary data.</text>
</comment>
<evidence type="ECO:0000313" key="14">
    <source>
        <dbReference type="Proteomes" id="UP000013776"/>
    </source>
</evidence>
<dbReference type="EC" id="2.5.1.60" evidence="3 11"/>
<dbReference type="PANTHER" id="PTHR11774:SF11">
    <property type="entry name" value="GERANYLGERANYL TRANSFERASE TYPE-2 SUBUNIT BETA"/>
    <property type="match status" value="1"/>
</dbReference>
<dbReference type="EMBL" id="CAHR02000132">
    <property type="protein sequence ID" value="CCG83254.1"/>
    <property type="molecule type" value="Genomic_DNA"/>
</dbReference>
<keyword evidence="7" id="KW-0677">Repeat</keyword>
<dbReference type="eggNOG" id="KOG0366">
    <property type="taxonomic scope" value="Eukaryota"/>
</dbReference>
<dbReference type="GO" id="GO:0004663">
    <property type="term" value="F:Rab geranylgeranyltransferase activity"/>
    <property type="evidence" value="ECO:0007669"/>
    <property type="project" value="UniProtKB-UniRule"/>
</dbReference>
<evidence type="ECO:0000256" key="5">
    <source>
        <dbReference type="ARBA" id="ARBA00022679"/>
    </source>
</evidence>
<dbReference type="SUPFAM" id="SSF48239">
    <property type="entry name" value="Terpenoid cyclases/Protein prenyltransferases"/>
    <property type="match status" value="1"/>
</dbReference>
<comment type="catalytic activity">
    <reaction evidence="9 11">
        <text>geranylgeranyl diphosphate + L-cysteinyl-[protein] = S-geranylgeranyl-L-cysteinyl-[protein] + diphosphate</text>
        <dbReference type="Rhea" id="RHEA:21240"/>
        <dbReference type="Rhea" id="RHEA-COMP:10131"/>
        <dbReference type="Rhea" id="RHEA-COMP:11537"/>
        <dbReference type="ChEBI" id="CHEBI:29950"/>
        <dbReference type="ChEBI" id="CHEBI:33019"/>
        <dbReference type="ChEBI" id="CHEBI:57533"/>
        <dbReference type="ChEBI" id="CHEBI:86021"/>
        <dbReference type="EC" id="2.5.1.60"/>
    </reaction>
</comment>
<protein>
    <recommendedName>
        <fullName evidence="10 11">Geranylgeranyl transferase type-2 subunit beta</fullName>
        <ecNumber evidence="3 11">2.5.1.60</ecNumber>
    </recommendedName>
</protein>
<keyword evidence="14" id="KW-1185">Reference proteome</keyword>
<keyword evidence="4 11" id="KW-0637">Prenyltransferase</keyword>
<evidence type="ECO:0000256" key="2">
    <source>
        <dbReference type="ARBA" id="ARBA00011355"/>
    </source>
</evidence>
<dbReference type="Gene3D" id="1.50.10.20">
    <property type="match status" value="1"/>
</dbReference>
<accession>R4XBT0</accession>
<evidence type="ECO:0000256" key="3">
    <source>
        <dbReference type="ARBA" id="ARBA00012656"/>
    </source>
</evidence>
<dbReference type="Proteomes" id="UP000013776">
    <property type="component" value="Unassembled WGS sequence"/>
</dbReference>
<dbReference type="STRING" id="1097556.R4XBT0"/>
<dbReference type="Pfam" id="PF00432">
    <property type="entry name" value="Prenyltrans"/>
    <property type="match status" value="1"/>
</dbReference>
<evidence type="ECO:0000256" key="1">
    <source>
        <dbReference type="ARBA" id="ARBA00010497"/>
    </source>
</evidence>
<dbReference type="FunFam" id="1.50.10.20:FF:000012">
    <property type="entry name" value="Geranylgeranyl transferase type-2 subunit beta"/>
    <property type="match status" value="1"/>
</dbReference>
<keyword evidence="6 11" id="KW-0479">Metal-binding</keyword>
<comment type="similarity">
    <text evidence="1 11">Belongs to the protein prenyltransferase subunit beta family.</text>
</comment>
<dbReference type="PANTHER" id="PTHR11774">
    <property type="entry name" value="GERANYLGERANYL TRANSFERASE TYPE BETA SUBUNIT"/>
    <property type="match status" value="1"/>
</dbReference>
<evidence type="ECO:0000256" key="11">
    <source>
        <dbReference type="RuleBase" id="RU365076"/>
    </source>
</evidence>
<feature type="domain" description="Prenyltransferase alpha-alpha toroid" evidence="12">
    <location>
        <begin position="6"/>
        <end position="310"/>
    </location>
</feature>
<dbReference type="InterPro" id="IPR045089">
    <property type="entry name" value="PGGT1B-like"/>
</dbReference>
<reference evidence="13 14" key="1">
    <citation type="journal article" date="2013" name="MBio">
        <title>Genome sequencing of the plant pathogen Taphrina deformans, the causal agent of peach leaf curl.</title>
        <authorList>
            <person name="Cisse O.H."/>
            <person name="Almeida J.M.G.C.F."/>
            <person name="Fonseca A."/>
            <person name="Kumar A.A."/>
            <person name="Salojaervi J."/>
            <person name="Overmyer K."/>
            <person name="Hauser P.M."/>
            <person name="Pagni M."/>
        </authorList>
    </citation>
    <scope>NUCLEOTIDE SEQUENCE [LARGE SCALE GENOMIC DNA]</scope>
    <source>
        <strain evidence="14">PYCC 5710 / ATCC 11124 / CBS 356.35 / IMI 108563 / JCM 9778 / NBRC 8474</strain>
    </source>
</reference>
<dbReference type="InterPro" id="IPR008930">
    <property type="entry name" value="Terpenoid_cyclase/PrenylTrfase"/>
</dbReference>
<dbReference type="VEuPathDB" id="FungiDB:TAPDE_003454"/>
<evidence type="ECO:0000313" key="13">
    <source>
        <dbReference type="EMBL" id="CCG83254.1"/>
    </source>
</evidence>
<proteinExistence type="inferred from homology"/>
<dbReference type="AlphaFoldDB" id="R4XBT0"/>
<comment type="function">
    <text evidence="11">Catalyzes the transfer of a geranylgeranyl moiety from geranylgeranyl diphosphate to both cysteines of proteins with the C-terminal sequence -XXCC, -XCXC and -CCXX.</text>
</comment>
<dbReference type="GO" id="GO:0072657">
    <property type="term" value="P:protein localization to membrane"/>
    <property type="evidence" value="ECO:0007669"/>
    <property type="project" value="UniProtKB-ARBA"/>
</dbReference>
<evidence type="ECO:0000259" key="12">
    <source>
        <dbReference type="Pfam" id="PF00432"/>
    </source>
</evidence>
<keyword evidence="8 11" id="KW-0862">Zinc</keyword>
<evidence type="ECO:0000256" key="8">
    <source>
        <dbReference type="ARBA" id="ARBA00022833"/>
    </source>
</evidence>
<evidence type="ECO:0000256" key="4">
    <source>
        <dbReference type="ARBA" id="ARBA00022602"/>
    </source>
</evidence>
<keyword evidence="5 11" id="KW-0808">Transferase</keyword>
<evidence type="ECO:0000256" key="7">
    <source>
        <dbReference type="ARBA" id="ARBA00022737"/>
    </source>
</evidence>
<dbReference type="GO" id="GO:0005968">
    <property type="term" value="C:Rab-protein geranylgeranyltransferase complex"/>
    <property type="evidence" value="ECO:0007669"/>
    <property type="project" value="UniProtKB-UniRule"/>
</dbReference>
<comment type="cofactor">
    <cofactor evidence="11">
        <name>Zn(2+)</name>
        <dbReference type="ChEBI" id="CHEBI:29105"/>
    </cofactor>
    <text evidence="11">Binds 1 zinc ion per subunit.</text>
</comment>
<dbReference type="InterPro" id="IPR001330">
    <property type="entry name" value="Prenyltrans"/>
</dbReference>
<dbReference type="CDD" id="cd02894">
    <property type="entry name" value="GGTase-II"/>
    <property type="match status" value="1"/>
</dbReference>
<evidence type="ECO:0000256" key="9">
    <source>
        <dbReference type="ARBA" id="ARBA00047658"/>
    </source>
</evidence>
<dbReference type="InterPro" id="IPR026873">
    <property type="entry name" value="Ptb1"/>
</dbReference>
<evidence type="ECO:0000256" key="10">
    <source>
        <dbReference type="ARBA" id="ARBA00069127"/>
    </source>
</evidence>
<dbReference type="GO" id="GO:0046872">
    <property type="term" value="F:metal ion binding"/>
    <property type="evidence" value="ECO:0007669"/>
    <property type="project" value="UniProtKB-KW"/>
</dbReference>
<comment type="subunit">
    <text evidence="2">Heterodimer of an alpha and a beta subunit.</text>
</comment>